<evidence type="ECO:0000313" key="1">
    <source>
        <dbReference type="EMBL" id="PKR82564.1"/>
    </source>
</evidence>
<dbReference type="EMBL" id="PIQO01000036">
    <property type="protein sequence ID" value="PKR82564.1"/>
    <property type="molecule type" value="Genomic_DNA"/>
</dbReference>
<gene>
    <name evidence="1" type="ORF">CWO92_23560</name>
</gene>
<organism evidence="1 2">
    <name type="scientific">Heyndrickxia camelliae</name>
    <dbReference type="NCBI Taxonomy" id="1707093"/>
    <lineage>
        <taxon>Bacteria</taxon>
        <taxon>Bacillati</taxon>
        <taxon>Bacillota</taxon>
        <taxon>Bacilli</taxon>
        <taxon>Bacillales</taxon>
        <taxon>Bacillaceae</taxon>
        <taxon>Heyndrickxia</taxon>
    </lineage>
</organism>
<dbReference type="OrthoDB" id="2843358at2"/>
<reference evidence="1 2" key="1">
    <citation type="submission" date="2017-11" db="EMBL/GenBank/DDBJ databases">
        <title>Bacillus camelliae sp. nov., isolated from pu'er tea.</title>
        <authorList>
            <person name="Niu L."/>
        </authorList>
    </citation>
    <scope>NUCLEOTIDE SEQUENCE [LARGE SCALE GENOMIC DNA]</scope>
    <source>
        <strain evidence="1 2">7578-1</strain>
    </source>
</reference>
<comment type="caution">
    <text evidence="1">The sequence shown here is derived from an EMBL/GenBank/DDBJ whole genome shotgun (WGS) entry which is preliminary data.</text>
</comment>
<sequence length="209" mass="23205">MIKLPEIEKSYKSSTGVEEFYYALLLSETDTTFTTGEISRVKFLQNIEVEIPQEAVRAYGDNRTAEIAVSGGDVSVTTQFHKVPIEDKNVIFGLETADGISSMGSEDNPPYLAVIFAKTFEDGSKEWVGLTKGMFMRSKISGKTKEDKTEFNPEEVTGEFMDRFVEGFSKPKSVLFAADKKGETTNRDALFMKIFGKTYPGVVQEPTGV</sequence>
<dbReference type="Proteomes" id="UP000233440">
    <property type="component" value="Unassembled WGS sequence"/>
</dbReference>
<evidence type="ECO:0000313" key="2">
    <source>
        <dbReference type="Proteomes" id="UP000233440"/>
    </source>
</evidence>
<name>A0A2N3LDG3_9BACI</name>
<keyword evidence="2" id="KW-1185">Reference proteome</keyword>
<dbReference type="AlphaFoldDB" id="A0A2N3LDG3"/>
<accession>A0A2N3LDG3</accession>
<protein>
    <submittedName>
        <fullName evidence="1">Phage tail protein</fullName>
    </submittedName>
</protein>
<dbReference type="NCBIfam" id="TIGR01603">
    <property type="entry name" value="maj_tail_phi13"/>
    <property type="match status" value="1"/>
</dbReference>
<proteinExistence type="predicted"/>
<dbReference type="InterPro" id="IPR006490">
    <property type="entry name" value="Maj_tail_phi13"/>
</dbReference>